<organism evidence="2 3">
    <name type="scientific">Streptomyces umbrinus</name>
    <dbReference type="NCBI Taxonomy" id="67370"/>
    <lineage>
        <taxon>Bacteria</taxon>
        <taxon>Bacillati</taxon>
        <taxon>Actinomycetota</taxon>
        <taxon>Actinomycetes</taxon>
        <taxon>Kitasatosporales</taxon>
        <taxon>Streptomycetaceae</taxon>
        <taxon>Streptomyces</taxon>
        <taxon>Streptomyces phaeochromogenes group</taxon>
    </lineage>
</organism>
<evidence type="ECO:0000313" key="3">
    <source>
        <dbReference type="Proteomes" id="UP001230328"/>
    </source>
</evidence>
<feature type="region of interest" description="Disordered" evidence="1">
    <location>
        <begin position="1"/>
        <end position="60"/>
    </location>
</feature>
<reference evidence="2 3" key="1">
    <citation type="submission" date="2023-07" db="EMBL/GenBank/DDBJ databases">
        <title>Comparative genomics of wheat-associated soil bacteria to identify genetic determinants of phenazine resistance.</title>
        <authorList>
            <person name="Mouncey N."/>
        </authorList>
    </citation>
    <scope>NUCLEOTIDE SEQUENCE [LARGE SCALE GENOMIC DNA]</scope>
    <source>
        <strain evidence="2 3">V2I4</strain>
    </source>
</reference>
<feature type="compositionally biased region" description="Low complexity" evidence="1">
    <location>
        <begin position="10"/>
        <end position="31"/>
    </location>
</feature>
<comment type="caution">
    <text evidence="2">The sequence shown here is derived from an EMBL/GenBank/DDBJ whole genome shotgun (WGS) entry which is preliminary data.</text>
</comment>
<feature type="compositionally biased region" description="Low complexity" evidence="1">
    <location>
        <begin position="38"/>
        <end position="48"/>
    </location>
</feature>
<gene>
    <name evidence="2" type="ORF">QF035_000113</name>
</gene>
<keyword evidence="3" id="KW-1185">Reference proteome</keyword>
<name>A0ABU0SG57_9ACTN</name>
<dbReference type="Proteomes" id="UP001230328">
    <property type="component" value="Unassembled WGS sequence"/>
</dbReference>
<accession>A0ABU0SG57</accession>
<evidence type="ECO:0000313" key="2">
    <source>
        <dbReference type="EMBL" id="MDQ1022531.1"/>
    </source>
</evidence>
<proteinExistence type="predicted"/>
<dbReference type="EMBL" id="JAUSZI010000002">
    <property type="protein sequence ID" value="MDQ1022531.1"/>
    <property type="molecule type" value="Genomic_DNA"/>
</dbReference>
<protein>
    <submittedName>
        <fullName evidence="2">Uncharacterized protein</fullName>
    </submittedName>
</protein>
<sequence length="84" mass="8185">MWGVVPAHRPVVAGTPTMTPTMTPTTAAGMPRLAPSTAGQGLAQRAGQAPGGGSPDGGTFLTDGALTALLKGFDHLGDIGSGDS</sequence>
<evidence type="ECO:0000256" key="1">
    <source>
        <dbReference type="SAM" id="MobiDB-lite"/>
    </source>
</evidence>